<dbReference type="Pfam" id="PF01063">
    <property type="entry name" value="Aminotran_4"/>
    <property type="match status" value="1"/>
</dbReference>
<dbReference type="InterPro" id="IPR001544">
    <property type="entry name" value="Aminotrans_IV"/>
</dbReference>
<name>A0ABX3II10_9BACT</name>
<dbReference type="RefSeq" id="WP_077198109.1">
    <property type="nucleotide sequence ID" value="NZ_LBFC01000015.1"/>
</dbReference>
<dbReference type="Proteomes" id="UP000242616">
    <property type="component" value="Unassembled WGS sequence"/>
</dbReference>
<dbReference type="GO" id="GO:0008483">
    <property type="term" value="F:transaminase activity"/>
    <property type="evidence" value="ECO:0007669"/>
    <property type="project" value="UniProtKB-KW"/>
</dbReference>
<accession>A0ABX3II10</accession>
<dbReference type="PROSITE" id="PS00770">
    <property type="entry name" value="AA_TRANSFER_CLASS_4"/>
    <property type="match status" value="1"/>
</dbReference>
<gene>
    <name evidence="6" type="ORF">XJ44_03835</name>
</gene>
<keyword evidence="6" id="KW-0032">Aminotransferase</keyword>
<comment type="similarity">
    <text evidence="2 4">Belongs to the class-IV pyridoxal-phosphate-dependent aminotransferase family.</text>
</comment>
<dbReference type="InterPro" id="IPR050571">
    <property type="entry name" value="Class-IV_PLP-Dep_Aminotrnsfr"/>
</dbReference>
<comment type="cofactor">
    <cofactor evidence="1 5">
        <name>pyridoxal 5'-phosphate</name>
        <dbReference type="ChEBI" id="CHEBI:597326"/>
    </cofactor>
</comment>
<keyword evidence="6" id="KW-0808">Transferase</keyword>
<dbReference type="InterPro" id="IPR043132">
    <property type="entry name" value="BCAT-like_C"/>
</dbReference>
<evidence type="ECO:0000256" key="1">
    <source>
        <dbReference type="ARBA" id="ARBA00001933"/>
    </source>
</evidence>
<dbReference type="Gene3D" id="3.20.10.10">
    <property type="entry name" value="D-amino Acid Aminotransferase, subunit A, domain 2"/>
    <property type="match status" value="1"/>
</dbReference>
<evidence type="ECO:0000313" key="7">
    <source>
        <dbReference type="Proteomes" id="UP000242616"/>
    </source>
</evidence>
<dbReference type="PANTHER" id="PTHR42743">
    <property type="entry name" value="AMINO-ACID AMINOTRANSFERASE"/>
    <property type="match status" value="1"/>
</dbReference>
<keyword evidence="3 5" id="KW-0663">Pyridoxal phosphate</keyword>
<sequence length="247" mass="28301">MTESFLVNKVLNGIVVYETLRVYNGKPFAVKEHYKRFLGSLSYLGEKISYKQFLCEVENKLEFDRIKIYGIVNNGVTLYSIGEYFEKKKVLDVKVDISKIRHADPISIPPNFKSLGRADLHLARKRKGENYDVILLNGQGFVCEGSFSNIFLVKDGMVYTPSIESGVLEGITRKYVIEMLKEMGYLVRETKIELKELFFADELFLTHTSGGIVPVNYLGKYKFETSLSKELSKSFEEYINEKISGSF</sequence>
<comment type="caution">
    <text evidence="6">The sequence shown here is derived from an EMBL/GenBank/DDBJ whole genome shotgun (WGS) entry which is preliminary data.</text>
</comment>
<evidence type="ECO:0000256" key="4">
    <source>
        <dbReference type="RuleBase" id="RU004106"/>
    </source>
</evidence>
<dbReference type="InterPro" id="IPR036038">
    <property type="entry name" value="Aminotransferase-like"/>
</dbReference>
<dbReference type="EMBL" id="LBFC01000015">
    <property type="protein sequence ID" value="ONN27453.1"/>
    <property type="molecule type" value="Genomic_DNA"/>
</dbReference>
<reference evidence="6 7" key="1">
    <citation type="submission" date="2015-06" db="EMBL/GenBank/DDBJ databases">
        <title>Genome sequencing of Thermotogales isolates from hydrothermal vents.</title>
        <authorList>
            <person name="Haverkamp T.H."/>
            <person name="Kublanov I.V."/>
            <person name="Nesbo C.L."/>
        </authorList>
    </citation>
    <scope>NUCLEOTIDE SEQUENCE [LARGE SCALE GENOMIC DNA]</scope>
    <source>
        <strain evidence="7">ik275mar</strain>
    </source>
</reference>
<evidence type="ECO:0000256" key="5">
    <source>
        <dbReference type="RuleBase" id="RU004516"/>
    </source>
</evidence>
<protein>
    <submittedName>
        <fullName evidence="6">Aminotransferase IV</fullName>
    </submittedName>
</protein>
<dbReference type="Gene3D" id="3.30.470.10">
    <property type="match status" value="1"/>
</dbReference>
<proteinExistence type="inferred from homology"/>
<evidence type="ECO:0000313" key="6">
    <source>
        <dbReference type="EMBL" id="ONN27453.1"/>
    </source>
</evidence>
<evidence type="ECO:0000256" key="3">
    <source>
        <dbReference type="ARBA" id="ARBA00022898"/>
    </source>
</evidence>
<evidence type="ECO:0000256" key="2">
    <source>
        <dbReference type="ARBA" id="ARBA00009320"/>
    </source>
</evidence>
<keyword evidence="7" id="KW-1185">Reference proteome</keyword>
<dbReference type="CDD" id="cd00449">
    <property type="entry name" value="PLPDE_IV"/>
    <property type="match status" value="1"/>
</dbReference>
<dbReference type="InterPro" id="IPR018300">
    <property type="entry name" value="Aminotrans_IV_CS"/>
</dbReference>
<dbReference type="SUPFAM" id="SSF56752">
    <property type="entry name" value="D-aminoacid aminotransferase-like PLP-dependent enzymes"/>
    <property type="match status" value="1"/>
</dbReference>
<dbReference type="InterPro" id="IPR043131">
    <property type="entry name" value="BCAT-like_N"/>
</dbReference>
<dbReference type="PANTHER" id="PTHR42743:SF4">
    <property type="entry name" value="BRANCHED-CHAIN-AMINO-ACID AMINOTRANSFERASE-RELATED"/>
    <property type="match status" value="1"/>
</dbReference>
<organism evidence="6 7">
    <name type="scientific">Thermosipho affectus</name>
    <dbReference type="NCBI Taxonomy" id="660294"/>
    <lineage>
        <taxon>Bacteria</taxon>
        <taxon>Thermotogati</taxon>
        <taxon>Thermotogota</taxon>
        <taxon>Thermotogae</taxon>
        <taxon>Thermotogales</taxon>
        <taxon>Fervidobacteriaceae</taxon>
        <taxon>Thermosipho</taxon>
    </lineage>
</organism>